<dbReference type="RefSeq" id="WP_378591087.1">
    <property type="nucleotide sequence ID" value="NZ_JBHSKD010000018.1"/>
</dbReference>
<dbReference type="EMBL" id="JBHSKD010000018">
    <property type="protein sequence ID" value="MFC5177772.1"/>
    <property type="molecule type" value="Genomic_DNA"/>
</dbReference>
<name>A0ABW0BLI5_9ACTN</name>
<reference evidence="2" key="1">
    <citation type="journal article" date="2019" name="Int. J. Syst. Evol. Microbiol.">
        <title>The Global Catalogue of Microorganisms (GCM) 10K type strain sequencing project: providing services to taxonomists for standard genome sequencing and annotation.</title>
        <authorList>
            <consortium name="The Broad Institute Genomics Platform"/>
            <consortium name="The Broad Institute Genome Sequencing Center for Infectious Disease"/>
            <person name="Wu L."/>
            <person name="Ma J."/>
        </authorList>
    </citation>
    <scope>NUCLEOTIDE SEQUENCE [LARGE SCALE GENOMIC DNA]</scope>
    <source>
        <strain evidence="2">DFY41</strain>
    </source>
</reference>
<gene>
    <name evidence="1" type="ORF">ACFPGP_13910</name>
</gene>
<evidence type="ECO:0000313" key="2">
    <source>
        <dbReference type="Proteomes" id="UP001596087"/>
    </source>
</evidence>
<protein>
    <submittedName>
        <fullName evidence="1">Uncharacterized protein</fullName>
    </submittedName>
</protein>
<sequence length="179" mass="18328">MTRFRTLSRHLTPSLFISLLALVIATSSGAYALSTLRAGEVHTRHLASGAVTTPKLDGGAVTSSKVRNFGLRLIDLGGKDHAQTATTSQPLAIPAGECRQTFLDLYNPAPPGVIGSLVVGHVTDADGGPVLSNSGVVLPTMISETSQGGAIANLVVCASGNESIPAGSVFHYQLIGPGK</sequence>
<dbReference type="Proteomes" id="UP001596087">
    <property type="component" value="Unassembled WGS sequence"/>
</dbReference>
<keyword evidence="2" id="KW-1185">Reference proteome</keyword>
<comment type="caution">
    <text evidence="1">The sequence shown here is derived from an EMBL/GenBank/DDBJ whole genome shotgun (WGS) entry which is preliminary data.</text>
</comment>
<proteinExistence type="predicted"/>
<evidence type="ECO:0000313" key="1">
    <source>
        <dbReference type="EMBL" id="MFC5177772.1"/>
    </source>
</evidence>
<accession>A0ABW0BLI5</accession>
<organism evidence="1 2">
    <name type="scientific">Nocardioides taihuensis</name>
    <dbReference type="NCBI Taxonomy" id="1835606"/>
    <lineage>
        <taxon>Bacteria</taxon>
        <taxon>Bacillati</taxon>
        <taxon>Actinomycetota</taxon>
        <taxon>Actinomycetes</taxon>
        <taxon>Propionibacteriales</taxon>
        <taxon>Nocardioidaceae</taxon>
        <taxon>Nocardioides</taxon>
    </lineage>
</organism>